<dbReference type="GO" id="GO:0000981">
    <property type="term" value="F:DNA-binding transcription factor activity, RNA polymerase II-specific"/>
    <property type="evidence" value="ECO:0007669"/>
    <property type="project" value="TreeGrafter"/>
</dbReference>
<feature type="compositionally biased region" description="Polar residues" evidence="10">
    <location>
        <begin position="1"/>
        <end position="12"/>
    </location>
</feature>
<dbReference type="EMBL" id="JARAKH010000016">
    <property type="protein sequence ID" value="KAK8396374.1"/>
    <property type="molecule type" value="Genomic_DNA"/>
</dbReference>
<dbReference type="GO" id="GO:0008270">
    <property type="term" value="F:zinc ion binding"/>
    <property type="evidence" value="ECO:0007669"/>
    <property type="project" value="UniProtKB-KW"/>
</dbReference>
<feature type="compositionally biased region" description="Low complexity" evidence="10">
    <location>
        <begin position="543"/>
        <end position="616"/>
    </location>
</feature>
<dbReference type="PRINTS" id="PR00619">
    <property type="entry name" value="GATAZNFINGER"/>
</dbReference>
<sequence>MTVQTGFTSPTPHTMPHEMSVNRRPLPVTVSSYAGCQRPLWVLSLGTSRQPTQNAAPPAYSFVSRGDALTHSRAAALNVQEIRLPPPPPPSATITTTSSSSSTTTSTSTTTTSMLTTMSFPEAIVTSSCGREEAELKVGVGGTLGLATPPAHTPDASTRLTTTTTASSTTTTTHHHHHHPPADLPALTADLLPQDNLADSPPIFSPPASATPVYSPVSPFSGRADTNYFFPCGPSSHLFPPSASSTLSTAGRSSPETEIIKSNLLGSRLRDKRYDSVAESEGGSASDCTEGERSPTQVYSPELEREAFPGVRHHQPLDVLEMDMPSYDSMYGMRGGTYAPTMQDATGAPANMWTQQAAQEYGMQELNTIKTSSPTPPLNFTQRMYSTGQVHQRQPCSLPNTTPLPALNQLQPQAPLPRTALGYGGYDMTGGWASATDSYYGTQHVRNALKVDEYYPYYGLQARSYDTMKSRRLSGQRRSSQICTNCHTTVTSLWRRNSQGDPVCNACGLYFKLHNVNRPITMKKESIQTRKRKSKNRNDGKQSSTTTTTTTSSSSSSASSTTSSSATIGISTTCTTSSSSSANSTTSSSSTVPATSSSTATISSSKYQPSSSPSASLFTIKTEPSLTYPAMYSTGSPSSPYGQHVSSPAASSTSLLGANIPSLLPTYSLPSVKTSPTSVSAAASLPYGVKDEPLSPRASSGLADLPSLAQTHPVPHQVVGATSVATRGAAMQGASVGQVQLPISVSAASGLSSVPHYASPGMMLPHIVASGTLGAGLQGHPSPLSPTTHSLEHLSWKGK</sequence>
<feature type="region of interest" description="Disordered" evidence="10">
    <location>
        <begin position="241"/>
        <end position="298"/>
    </location>
</feature>
<evidence type="ECO:0000256" key="10">
    <source>
        <dbReference type="SAM" id="MobiDB-lite"/>
    </source>
</evidence>
<comment type="caution">
    <text evidence="12">The sequence shown here is derived from an EMBL/GenBank/DDBJ whole genome shotgun (WGS) entry which is preliminary data.</text>
</comment>
<evidence type="ECO:0000256" key="4">
    <source>
        <dbReference type="ARBA" id="ARBA00022833"/>
    </source>
</evidence>
<dbReference type="FunFam" id="3.30.50.10:FF:000032">
    <property type="entry name" value="Transcription factor GATA-3"/>
    <property type="match status" value="1"/>
</dbReference>
<keyword evidence="6" id="KW-0238">DNA-binding</keyword>
<keyword evidence="2" id="KW-0479">Metal-binding</keyword>
<dbReference type="PANTHER" id="PTHR10071:SF281">
    <property type="entry name" value="BOX A-BINDING FACTOR-RELATED"/>
    <property type="match status" value="1"/>
</dbReference>
<name>A0AAW0U8G0_SCYPA</name>
<feature type="domain" description="GATA-type" evidence="11">
    <location>
        <begin position="477"/>
        <end position="530"/>
    </location>
</feature>
<evidence type="ECO:0000256" key="8">
    <source>
        <dbReference type="ARBA" id="ARBA00023242"/>
    </source>
</evidence>
<feature type="region of interest" description="Disordered" evidence="10">
    <location>
        <begin position="145"/>
        <end position="213"/>
    </location>
</feature>
<dbReference type="GO" id="GO:0000122">
    <property type="term" value="P:negative regulation of transcription by RNA polymerase II"/>
    <property type="evidence" value="ECO:0007669"/>
    <property type="project" value="TreeGrafter"/>
</dbReference>
<dbReference type="PROSITE" id="PS00344">
    <property type="entry name" value="GATA_ZN_FINGER_1"/>
    <property type="match status" value="1"/>
</dbReference>
<feature type="region of interest" description="Disordered" evidence="10">
    <location>
        <begin position="82"/>
        <end position="115"/>
    </location>
</feature>
<keyword evidence="7" id="KW-0804">Transcription</keyword>
<dbReference type="PANTHER" id="PTHR10071">
    <property type="entry name" value="TRANSCRIPTION FACTOR GATA FAMILY MEMBER"/>
    <property type="match status" value="1"/>
</dbReference>
<dbReference type="InterPro" id="IPR039355">
    <property type="entry name" value="Transcription_factor_GATA"/>
</dbReference>
<feature type="region of interest" description="Disordered" evidence="10">
    <location>
        <begin position="778"/>
        <end position="799"/>
    </location>
</feature>
<feature type="region of interest" description="Disordered" evidence="10">
    <location>
        <begin position="1"/>
        <end position="20"/>
    </location>
</feature>
<accession>A0AAW0U8G0</accession>
<dbReference type="Gene3D" id="3.30.50.10">
    <property type="entry name" value="Erythroid Transcription Factor GATA-1, subunit A"/>
    <property type="match status" value="1"/>
</dbReference>
<evidence type="ECO:0000256" key="3">
    <source>
        <dbReference type="ARBA" id="ARBA00022771"/>
    </source>
</evidence>
<dbReference type="PROSITE" id="PS50114">
    <property type="entry name" value="GATA_ZN_FINGER_2"/>
    <property type="match status" value="1"/>
</dbReference>
<reference evidence="12 13" key="1">
    <citation type="submission" date="2023-03" db="EMBL/GenBank/DDBJ databases">
        <title>High-quality genome of Scylla paramamosain provides insights in environmental adaptation.</title>
        <authorList>
            <person name="Zhang L."/>
        </authorList>
    </citation>
    <scope>NUCLEOTIDE SEQUENCE [LARGE SCALE GENOMIC DNA]</scope>
    <source>
        <strain evidence="12">LZ_2023a</strain>
        <tissue evidence="12">Muscle</tissue>
    </source>
</reference>
<keyword evidence="8" id="KW-0539">Nucleus</keyword>
<feature type="region of interest" description="Disordered" evidence="10">
    <location>
        <begin position="522"/>
        <end position="616"/>
    </location>
</feature>
<dbReference type="CDD" id="cd00202">
    <property type="entry name" value="ZnF_GATA"/>
    <property type="match status" value="1"/>
</dbReference>
<keyword evidence="13" id="KW-1185">Reference proteome</keyword>
<feature type="compositionally biased region" description="Low complexity" evidence="10">
    <location>
        <begin position="92"/>
        <end position="115"/>
    </location>
</feature>
<organism evidence="12 13">
    <name type="scientific">Scylla paramamosain</name>
    <name type="common">Mud crab</name>
    <dbReference type="NCBI Taxonomy" id="85552"/>
    <lineage>
        <taxon>Eukaryota</taxon>
        <taxon>Metazoa</taxon>
        <taxon>Ecdysozoa</taxon>
        <taxon>Arthropoda</taxon>
        <taxon>Crustacea</taxon>
        <taxon>Multicrustacea</taxon>
        <taxon>Malacostraca</taxon>
        <taxon>Eumalacostraca</taxon>
        <taxon>Eucarida</taxon>
        <taxon>Decapoda</taxon>
        <taxon>Pleocyemata</taxon>
        <taxon>Brachyura</taxon>
        <taxon>Eubrachyura</taxon>
        <taxon>Portunoidea</taxon>
        <taxon>Portunidae</taxon>
        <taxon>Portuninae</taxon>
        <taxon>Scylla</taxon>
    </lineage>
</organism>
<evidence type="ECO:0000256" key="6">
    <source>
        <dbReference type="ARBA" id="ARBA00023125"/>
    </source>
</evidence>
<dbReference type="GO" id="GO:0005634">
    <property type="term" value="C:nucleus"/>
    <property type="evidence" value="ECO:0007669"/>
    <property type="project" value="UniProtKB-SubCell"/>
</dbReference>
<dbReference type="InterPro" id="IPR000679">
    <property type="entry name" value="Znf_GATA"/>
</dbReference>
<dbReference type="Pfam" id="PF00320">
    <property type="entry name" value="GATA"/>
    <property type="match status" value="1"/>
</dbReference>
<comment type="subcellular location">
    <subcellularLocation>
        <location evidence="1">Nucleus</location>
    </subcellularLocation>
</comment>
<dbReference type="Proteomes" id="UP001487740">
    <property type="component" value="Unassembled WGS sequence"/>
</dbReference>
<dbReference type="GO" id="GO:0045944">
    <property type="term" value="P:positive regulation of transcription by RNA polymerase II"/>
    <property type="evidence" value="ECO:0007669"/>
    <property type="project" value="TreeGrafter"/>
</dbReference>
<evidence type="ECO:0000313" key="12">
    <source>
        <dbReference type="EMBL" id="KAK8396374.1"/>
    </source>
</evidence>
<gene>
    <name evidence="12" type="ORF">O3P69_005429</name>
</gene>
<dbReference type="InterPro" id="IPR013088">
    <property type="entry name" value="Znf_NHR/GATA"/>
</dbReference>
<evidence type="ECO:0000256" key="7">
    <source>
        <dbReference type="ARBA" id="ARBA00023163"/>
    </source>
</evidence>
<evidence type="ECO:0000256" key="9">
    <source>
        <dbReference type="PROSITE-ProRule" id="PRU00094"/>
    </source>
</evidence>
<feature type="compositionally biased region" description="Low complexity" evidence="10">
    <location>
        <begin position="153"/>
        <end position="172"/>
    </location>
</feature>
<keyword evidence="4" id="KW-0862">Zinc</keyword>
<feature type="compositionally biased region" description="Low complexity" evidence="10">
    <location>
        <begin position="184"/>
        <end position="193"/>
    </location>
</feature>
<keyword evidence="5" id="KW-0805">Transcription regulation</keyword>
<dbReference type="GO" id="GO:0000978">
    <property type="term" value="F:RNA polymerase II cis-regulatory region sequence-specific DNA binding"/>
    <property type="evidence" value="ECO:0007669"/>
    <property type="project" value="TreeGrafter"/>
</dbReference>
<feature type="compositionally biased region" description="Basic and acidic residues" evidence="10">
    <location>
        <begin position="790"/>
        <end position="799"/>
    </location>
</feature>
<evidence type="ECO:0000256" key="1">
    <source>
        <dbReference type="ARBA" id="ARBA00004123"/>
    </source>
</evidence>
<dbReference type="SMART" id="SM00401">
    <property type="entry name" value="ZnF_GATA"/>
    <property type="match status" value="1"/>
</dbReference>
<dbReference type="SUPFAM" id="SSF57716">
    <property type="entry name" value="Glucocorticoid receptor-like (DNA-binding domain)"/>
    <property type="match status" value="1"/>
</dbReference>
<keyword evidence="3 9" id="KW-0863">Zinc-finger</keyword>
<proteinExistence type="predicted"/>
<protein>
    <recommendedName>
        <fullName evidence="11">GATA-type domain-containing protein</fullName>
    </recommendedName>
</protein>
<evidence type="ECO:0000259" key="11">
    <source>
        <dbReference type="PROSITE" id="PS50114"/>
    </source>
</evidence>
<evidence type="ECO:0000313" key="13">
    <source>
        <dbReference type="Proteomes" id="UP001487740"/>
    </source>
</evidence>
<evidence type="ECO:0000256" key="2">
    <source>
        <dbReference type="ARBA" id="ARBA00022723"/>
    </source>
</evidence>
<feature type="compositionally biased region" description="Polar residues" evidence="10">
    <location>
        <begin position="242"/>
        <end position="256"/>
    </location>
</feature>
<dbReference type="AlphaFoldDB" id="A0AAW0U8G0"/>
<evidence type="ECO:0000256" key="5">
    <source>
        <dbReference type="ARBA" id="ARBA00023015"/>
    </source>
</evidence>